<accession>Q2LR64</accession>
<dbReference type="InterPro" id="IPR020847">
    <property type="entry name" value="AP_endonuclease_F1_BS"/>
</dbReference>
<dbReference type="STRING" id="56780.SYN_00429"/>
<keyword evidence="6" id="KW-0464">Manganese</keyword>
<dbReference type="Gene3D" id="3.60.10.10">
    <property type="entry name" value="Endonuclease/exonuclease/phosphatase"/>
    <property type="match status" value="1"/>
</dbReference>
<dbReference type="GO" id="GO:0006281">
    <property type="term" value="P:DNA repair"/>
    <property type="evidence" value="ECO:0007669"/>
    <property type="project" value="InterPro"/>
</dbReference>
<dbReference type="FunCoup" id="Q2LR64">
    <property type="interactions" value="430"/>
</dbReference>
<feature type="active site" description="Proton donor/acceptor" evidence="5">
    <location>
        <position position="155"/>
    </location>
</feature>
<dbReference type="PROSITE" id="PS00726">
    <property type="entry name" value="AP_NUCLEASE_F1_1"/>
    <property type="match status" value="1"/>
</dbReference>
<feature type="site" description="Transition state stabilizer" evidence="7">
    <location>
        <position position="157"/>
    </location>
</feature>
<feature type="domain" description="Endonuclease/exonuclease/phosphatase" evidence="8">
    <location>
        <begin position="12"/>
        <end position="258"/>
    </location>
</feature>
<dbReference type="InterPro" id="IPR004808">
    <property type="entry name" value="AP_endonuc_1"/>
</dbReference>
<evidence type="ECO:0000256" key="1">
    <source>
        <dbReference type="ARBA" id="ARBA00007092"/>
    </source>
</evidence>
<dbReference type="eggNOG" id="COG0708">
    <property type="taxonomic scope" value="Bacteria"/>
</dbReference>
<sequence length="267" mass="30673">MTAKTMARFKIATYNVNSIRSRLHIILSWLEENRPDVFCMQETKVADARFPADAFTVAGYHVVFRGMKQYNGVAIASLEKPENVTYGLGGEADDADEDRLIAAVYSGVPVINTYVPQGRNRENPQFAYKLQWYARFREYLVQKWSSDAPLVWCGDLNVAPEQIDVHDPKRLLGHVCFNPEVWDAFDRVKSWGLEDLFRKHHPGEVECYTFFDYRVPRSVERKLGWRIDHILSTPALAAHCDSCNIDMNPRMAEKPSDHTILVAEFTI</sequence>
<evidence type="ECO:0000313" key="9">
    <source>
        <dbReference type="EMBL" id="ABC76573.1"/>
    </source>
</evidence>
<evidence type="ECO:0000256" key="4">
    <source>
        <dbReference type="ARBA" id="ARBA00022842"/>
    </source>
</evidence>
<reference evidence="9 10" key="1">
    <citation type="journal article" date="2007" name="Proc. Natl. Acad. Sci. U.S.A.">
        <title>The genome of Syntrophus aciditrophicus: life at the thermodynamic limit of microbial growth.</title>
        <authorList>
            <person name="McInerney M.J."/>
            <person name="Rohlin L."/>
            <person name="Mouttaki H."/>
            <person name="Kim U."/>
            <person name="Krupp R.S."/>
            <person name="Rios-Hernandez L."/>
            <person name="Sieber J."/>
            <person name="Struchtemeyer C.G."/>
            <person name="Bhattacharyya A."/>
            <person name="Campbell J.W."/>
            <person name="Gunsalus R.P."/>
        </authorList>
    </citation>
    <scope>NUCLEOTIDE SEQUENCE [LARGE SCALE GENOMIC DNA]</scope>
    <source>
        <strain evidence="9 10">SB</strain>
    </source>
</reference>
<evidence type="ECO:0000256" key="6">
    <source>
        <dbReference type="PIRSR" id="PIRSR604808-2"/>
    </source>
</evidence>
<dbReference type="InterPro" id="IPR036691">
    <property type="entry name" value="Endo/exonu/phosph_ase_sf"/>
</dbReference>
<dbReference type="KEGG" id="sat:SYN_00429"/>
<dbReference type="GO" id="GO:0046872">
    <property type="term" value="F:metal ion binding"/>
    <property type="evidence" value="ECO:0007669"/>
    <property type="project" value="UniProtKB-KW"/>
</dbReference>
<dbReference type="GO" id="GO:0004519">
    <property type="term" value="F:endonuclease activity"/>
    <property type="evidence" value="ECO:0007669"/>
    <property type="project" value="InterPro"/>
</dbReference>
<feature type="active site" description="Proton acceptor" evidence="5">
    <location>
        <position position="258"/>
    </location>
</feature>
<keyword evidence="2 6" id="KW-0479">Metal-binding</keyword>
<feature type="binding site" evidence="6">
    <location>
        <position position="257"/>
    </location>
    <ligand>
        <name>Mg(2+)</name>
        <dbReference type="ChEBI" id="CHEBI:18420"/>
        <label>1</label>
    </ligand>
</feature>
<proteinExistence type="inferred from homology"/>
<feature type="binding site" evidence="6">
    <location>
        <position position="15"/>
    </location>
    <ligand>
        <name>Mg(2+)</name>
        <dbReference type="ChEBI" id="CHEBI:18420"/>
        <label>1</label>
    </ligand>
</feature>
<evidence type="ECO:0000313" key="10">
    <source>
        <dbReference type="Proteomes" id="UP000001933"/>
    </source>
</evidence>
<evidence type="ECO:0000256" key="7">
    <source>
        <dbReference type="PIRSR" id="PIRSR604808-3"/>
    </source>
</evidence>
<evidence type="ECO:0000259" key="8">
    <source>
        <dbReference type="Pfam" id="PF03372"/>
    </source>
</evidence>
<dbReference type="InterPro" id="IPR005135">
    <property type="entry name" value="Endo/exonuclease/phosphatase"/>
</dbReference>
<feature type="active site" evidence="5">
    <location>
        <position position="114"/>
    </location>
</feature>
<dbReference type="InParanoid" id="Q2LR64"/>
<dbReference type="Proteomes" id="UP000001933">
    <property type="component" value="Chromosome"/>
</dbReference>
<dbReference type="EMBL" id="CP000252">
    <property type="protein sequence ID" value="ABC76573.1"/>
    <property type="molecule type" value="Genomic_DNA"/>
</dbReference>
<dbReference type="Pfam" id="PF03372">
    <property type="entry name" value="Exo_endo_phos"/>
    <property type="match status" value="1"/>
</dbReference>
<comment type="cofactor">
    <cofactor evidence="6">
        <name>Mg(2+)</name>
        <dbReference type="ChEBI" id="CHEBI:18420"/>
    </cofactor>
    <cofactor evidence="6">
        <name>Mn(2+)</name>
        <dbReference type="ChEBI" id="CHEBI:29035"/>
    </cofactor>
    <text evidence="6">Probably binds two magnesium or manganese ions per subunit.</text>
</comment>
<dbReference type="NCBIfam" id="TIGR00633">
    <property type="entry name" value="xth"/>
    <property type="match status" value="1"/>
</dbReference>
<feature type="site" description="Interaction with DNA substrate" evidence="7">
    <location>
        <position position="258"/>
    </location>
</feature>
<dbReference type="HOGENOM" id="CLU_027539_0_1_7"/>
<evidence type="ECO:0000256" key="3">
    <source>
        <dbReference type="ARBA" id="ARBA00022801"/>
    </source>
</evidence>
<dbReference type="AlphaFoldDB" id="Q2LR64"/>
<dbReference type="PANTHER" id="PTHR43250">
    <property type="entry name" value="EXODEOXYRIBONUCLEASE III"/>
    <property type="match status" value="1"/>
</dbReference>
<evidence type="ECO:0000256" key="5">
    <source>
        <dbReference type="PIRSR" id="PIRSR604808-1"/>
    </source>
</evidence>
<keyword evidence="4 6" id="KW-0460">Magnesium</keyword>
<dbReference type="CDD" id="cd09086">
    <property type="entry name" value="ExoIII-like_AP-endo"/>
    <property type="match status" value="1"/>
</dbReference>
<dbReference type="EC" id="3.1.11.2" evidence="9"/>
<dbReference type="PANTHER" id="PTHR43250:SF2">
    <property type="entry name" value="EXODEOXYRIBONUCLEASE III"/>
    <property type="match status" value="1"/>
</dbReference>
<feature type="binding site" evidence="6">
    <location>
        <position position="157"/>
    </location>
    <ligand>
        <name>Mg(2+)</name>
        <dbReference type="ChEBI" id="CHEBI:18420"/>
        <label>1</label>
    </ligand>
</feature>
<organism evidence="9 10">
    <name type="scientific">Syntrophus aciditrophicus (strain SB)</name>
    <dbReference type="NCBI Taxonomy" id="56780"/>
    <lineage>
        <taxon>Bacteria</taxon>
        <taxon>Pseudomonadati</taxon>
        <taxon>Thermodesulfobacteriota</taxon>
        <taxon>Syntrophia</taxon>
        <taxon>Syntrophales</taxon>
        <taxon>Syntrophaceae</taxon>
        <taxon>Syntrophus</taxon>
    </lineage>
</organism>
<protein>
    <submittedName>
        <fullName evidence="9">Exodeoxyribonuclease III</fullName>
        <ecNumber evidence="9">3.1.11.2</ecNumber>
    </submittedName>
</protein>
<evidence type="ECO:0000256" key="2">
    <source>
        <dbReference type="ARBA" id="ARBA00022723"/>
    </source>
</evidence>
<dbReference type="PROSITE" id="PS51435">
    <property type="entry name" value="AP_NUCLEASE_F1_4"/>
    <property type="match status" value="1"/>
</dbReference>
<keyword evidence="10" id="KW-1185">Reference proteome</keyword>
<feature type="binding site" evidence="6">
    <location>
        <position position="155"/>
    </location>
    <ligand>
        <name>Mg(2+)</name>
        <dbReference type="ChEBI" id="CHEBI:18420"/>
        <label>1</label>
    </ligand>
</feature>
<dbReference type="InterPro" id="IPR037493">
    <property type="entry name" value="ExoIII-like"/>
</dbReference>
<gene>
    <name evidence="9" type="ORF">SYN_00429</name>
</gene>
<keyword evidence="3 9" id="KW-0378">Hydrolase</keyword>
<dbReference type="NCBIfam" id="TIGR00195">
    <property type="entry name" value="exoDNase_III"/>
    <property type="match status" value="1"/>
</dbReference>
<name>Q2LR64_SYNAS</name>
<comment type="similarity">
    <text evidence="1">Belongs to the DNA repair enzymes AP/ExoA family.</text>
</comment>
<feature type="binding site" evidence="6">
    <location>
        <position position="258"/>
    </location>
    <ligand>
        <name>Mg(2+)</name>
        <dbReference type="ChEBI" id="CHEBI:18420"/>
        <label>1</label>
    </ligand>
</feature>
<dbReference type="GO" id="GO:0003677">
    <property type="term" value="F:DNA binding"/>
    <property type="evidence" value="ECO:0007669"/>
    <property type="project" value="InterPro"/>
</dbReference>
<dbReference type="GO" id="GO:0008311">
    <property type="term" value="F:double-stranded DNA 3'-5' DNA exonuclease activity"/>
    <property type="evidence" value="ECO:0007669"/>
    <property type="project" value="UniProtKB-EC"/>
</dbReference>
<dbReference type="SUPFAM" id="SSF56219">
    <property type="entry name" value="DNase I-like"/>
    <property type="match status" value="1"/>
</dbReference>
<feature type="site" description="Important for catalytic activity" evidence="7">
    <location>
        <position position="228"/>
    </location>
</feature>
<feature type="binding site" evidence="6">
    <location>
        <position position="42"/>
    </location>
    <ligand>
        <name>Mg(2+)</name>
        <dbReference type="ChEBI" id="CHEBI:18420"/>
        <label>1</label>
    </ligand>
</feature>